<dbReference type="EMBL" id="WBNJ01000072">
    <property type="protein sequence ID" value="NXD79105.1"/>
    <property type="molecule type" value="Genomic_DNA"/>
</dbReference>
<keyword evidence="5" id="KW-1185">Reference proteome</keyword>
<reference evidence="4" key="1">
    <citation type="submission" date="2019-09" db="EMBL/GenBank/DDBJ databases">
        <title>Bird 10,000 Genomes (B10K) Project - Family phase.</title>
        <authorList>
            <person name="Zhang G."/>
        </authorList>
    </citation>
    <scope>NUCLEOTIDE SEQUENCE</scope>
    <source>
        <strain evidence="4">B10K-DU-024-03</strain>
        <tissue evidence="4">Muscle</tissue>
    </source>
</reference>
<evidence type="ECO:0000313" key="4">
    <source>
        <dbReference type="EMBL" id="NXD79105.1"/>
    </source>
</evidence>
<dbReference type="PANTHER" id="PTHR16306:SF0">
    <property type="entry name" value="TRANSLIN-ASSOCIATED FACTOR X-INTERACTING PROTEIN 1"/>
    <property type="match status" value="1"/>
</dbReference>
<proteinExistence type="predicted"/>
<dbReference type="AlphaFoldDB" id="A0A851YMM3"/>
<gene>
    <name evidence="4" type="primary">Tsnaxip1</name>
    <name evidence="4" type="ORF">HALSEN_R01396</name>
</gene>
<organism evidence="4 5">
    <name type="scientific">Halcyon senegalensis</name>
    <dbReference type="NCBI Taxonomy" id="342381"/>
    <lineage>
        <taxon>Eukaryota</taxon>
        <taxon>Metazoa</taxon>
        <taxon>Chordata</taxon>
        <taxon>Craniata</taxon>
        <taxon>Vertebrata</taxon>
        <taxon>Euteleostomi</taxon>
        <taxon>Archelosauria</taxon>
        <taxon>Archosauria</taxon>
        <taxon>Dinosauria</taxon>
        <taxon>Saurischia</taxon>
        <taxon>Theropoda</taxon>
        <taxon>Coelurosauria</taxon>
        <taxon>Aves</taxon>
        <taxon>Neognathae</taxon>
        <taxon>Neoaves</taxon>
        <taxon>Telluraves</taxon>
        <taxon>Coraciimorphae</taxon>
        <taxon>Coraciiformes</taxon>
        <taxon>Alcedinidae</taxon>
        <taxon>Halcyon</taxon>
    </lineage>
</organism>
<protein>
    <submittedName>
        <fullName evidence="4">TXIP1 protein</fullName>
    </submittedName>
</protein>
<dbReference type="OrthoDB" id="261426at2759"/>
<feature type="non-terminal residue" evidence="4">
    <location>
        <position position="660"/>
    </location>
</feature>
<dbReference type="PANTHER" id="PTHR16306">
    <property type="entry name" value="TRANSLIN-ASSOCIATED FACTOR X-INTERACTING PROTEIN 1"/>
    <property type="match status" value="1"/>
</dbReference>
<dbReference type="GO" id="GO:0005737">
    <property type="term" value="C:cytoplasm"/>
    <property type="evidence" value="ECO:0007669"/>
    <property type="project" value="TreeGrafter"/>
</dbReference>
<comment type="caution">
    <text evidence="4">The sequence shown here is derived from an EMBL/GenBank/DDBJ whole genome shotgun (WGS) entry which is preliminary data.</text>
</comment>
<accession>A0A851YMM3</accession>
<name>A0A851YMM3_9AVES</name>
<evidence type="ECO:0000313" key="5">
    <source>
        <dbReference type="Proteomes" id="UP000648918"/>
    </source>
</evidence>
<feature type="coiled-coil region" evidence="2">
    <location>
        <begin position="138"/>
        <end position="183"/>
    </location>
</feature>
<evidence type="ECO:0000256" key="2">
    <source>
        <dbReference type="SAM" id="Coils"/>
    </source>
</evidence>
<dbReference type="Proteomes" id="UP000648918">
    <property type="component" value="Unassembled WGS sequence"/>
</dbReference>
<dbReference type="Pfam" id="PF15739">
    <property type="entry name" value="TSNAXIP1_N"/>
    <property type="match status" value="1"/>
</dbReference>
<dbReference type="InterPro" id="IPR032755">
    <property type="entry name" value="TSNAXIP1_N"/>
</dbReference>
<feature type="coiled-coil region" evidence="2">
    <location>
        <begin position="265"/>
        <end position="292"/>
    </location>
</feature>
<feature type="domain" description="Translin-associated factor X-interacting protein 1 N-terminal" evidence="3">
    <location>
        <begin position="56"/>
        <end position="167"/>
    </location>
</feature>
<evidence type="ECO:0000256" key="1">
    <source>
        <dbReference type="ARBA" id="ARBA00023054"/>
    </source>
</evidence>
<evidence type="ECO:0000259" key="3">
    <source>
        <dbReference type="Pfam" id="PF15739"/>
    </source>
</evidence>
<sequence length="660" mass="75967">SFHLSARGHWSTWPAFASRQTLRKTPRPCCAPEERQPGTKPALLTVPKPLYLEQLESYLSKELQYLDLTEKNSQELKLQPYREIFEFFIDNFKTYKPLLSAIKNEYEITLAQQKKTIRALEPLKAMVTTVSEECTQKILALQEKEKDELNMLKQEKQQLLKLIDNMKEENNSLQTQVEHLQRSVAEEYTRYLNEHGARKLLLAKLNDVRNERLDVRRCQAQDVKGEDVVKLTLALKVARQDLTAAQVKLNTMIANYGDVVPRRDFESLEKKYSDLLQEMRSLQKDFDQLHEKHKTLLEVHRETAEERDNFCAELQRVQCNFTPRPNWAKCSEVIPGGADRWGLLAEGKTSDQLVDVLLEEIGTGVLKEINVFPGWGKGDKVPVYLRHEGEVKNKKLSKKDVVNILKDVWKEKIALEQQTGKRSSLPEFFLSYLQKKYGDAAAMEWSYTLYENMRLSRSNHVLSSFYNILTGKVGEEQYHSQNQLVSNLQQELAAWDSSNSGSLTSEQFRQEADSFPLKRRESIQELVNASRCKLDSTEDLIDYASLFKEDEEGNPEPFVAKLRSQYVREKQEYLSELKNKLGDRTEVKADDLMIAFRTIDPDIDDQTLDTYVGLACQVRGEQPDQEAVPVETVFQRLLAGDVRRVGPSARARSTTGSEGE</sequence>
<feature type="non-terminal residue" evidence="4">
    <location>
        <position position="1"/>
    </location>
</feature>
<keyword evidence="1 2" id="KW-0175">Coiled coil</keyword>